<dbReference type="AlphaFoldDB" id="A0A4E0QIY2"/>
<protein>
    <submittedName>
        <fullName evidence="1">Uncharacterized protein</fullName>
    </submittedName>
</protein>
<sequence length="63" mass="7446">MYLIDDGEYRIVTTEPEREGHNIIRALLKEIIDPERVVMRDTVSYCGILLDSTEPIKKTLYYR</sequence>
<dbReference type="Proteomes" id="UP000030428">
    <property type="component" value="Unassembled WGS sequence"/>
</dbReference>
<comment type="caution">
    <text evidence="1">The sequence shown here is derived from an EMBL/GenBank/DDBJ whole genome shotgun (WGS) entry which is preliminary data.</text>
</comment>
<gene>
    <name evidence="1" type="ORF">PN36_33820</name>
</gene>
<proteinExistence type="predicted"/>
<keyword evidence="2" id="KW-1185">Reference proteome</keyword>
<reference evidence="1 2" key="1">
    <citation type="journal article" date="2016" name="Front. Microbiol.">
        <title>Single-Cell (Meta-)Genomics of a Dimorphic Candidatus Thiomargarita nelsonii Reveals Genomic Plasticity.</title>
        <authorList>
            <person name="Flood B.E."/>
            <person name="Fliss P."/>
            <person name="Jones D.S."/>
            <person name="Dick G.J."/>
            <person name="Jain S."/>
            <person name="Kaster A.K."/>
            <person name="Winkel M."/>
            <person name="Mussmann M."/>
            <person name="Bailey J."/>
        </authorList>
    </citation>
    <scope>NUCLEOTIDE SEQUENCE [LARGE SCALE GENOMIC DNA]</scope>
    <source>
        <strain evidence="1">Hydrate Ridge</strain>
    </source>
</reference>
<evidence type="ECO:0000313" key="1">
    <source>
        <dbReference type="EMBL" id="TGN99753.1"/>
    </source>
</evidence>
<evidence type="ECO:0000313" key="2">
    <source>
        <dbReference type="Proteomes" id="UP000030428"/>
    </source>
</evidence>
<accession>A0A4E0QIY2</accession>
<name>A0A4E0QIY2_9GAMM</name>
<organism evidence="1 2">
    <name type="scientific">Candidatus Thiomargarita nelsonii</name>
    <dbReference type="NCBI Taxonomy" id="1003181"/>
    <lineage>
        <taxon>Bacteria</taxon>
        <taxon>Pseudomonadati</taxon>
        <taxon>Pseudomonadota</taxon>
        <taxon>Gammaproteobacteria</taxon>
        <taxon>Thiotrichales</taxon>
        <taxon>Thiotrichaceae</taxon>
        <taxon>Thiomargarita</taxon>
    </lineage>
</organism>
<dbReference type="EMBL" id="JSZA02000372">
    <property type="protein sequence ID" value="TGN99753.1"/>
    <property type="molecule type" value="Genomic_DNA"/>
</dbReference>